<proteinExistence type="predicted"/>
<dbReference type="CDD" id="cd16922">
    <property type="entry name" value="HATPase_EvgS-ArcB-TorS-like"/>
    <property type="match status" value="1"/>
</dbReference>
<dbReference type="SUPFAM" id="SSF55785">
    <property type="entry name" value="PYP-like sensor domain (PAS domain)"/>
    <property type="match status" value="1"/>
</dbReference>
<organism evidence="10 11">
    <name type="scientific">Actomonas aquatica</name>
    <dbReference type="NCBI Taxonomy" id="2866162"/>
    <lineage>
        <taxon>Bacteria</taxon>
        <taxon>Pseudomonadati</taxon>
        <taxon>Verrucomicrobiota</taxon>
        <taxon>Opitutia</taxon>
        <taxon>Opitutales</taxon>
        <taxon>Opitutaceae</taxon>
        <taxon>Actomonas</taxon>
    </lineage>
</organism>
<evidence type="ECO:0000256" key="3">
    <source>
        <dbReference type="ARBA" id="ARBA00022553"/>
    </source>
</evidence>
<dbReference type="Pfam" id="PF08447">
    <property type="entry name" value="PAS_3"/>
    <property type="match status" value="1"/>
</dbReference>
<dbReference type="SMART" id="SM00086">
    <property type="entry name" value="PAC"/>
    <property type="match status" value="1"/>
</dbReference>
<feature type="compositionally biased region" description="Polar residues" evidence="6">
    <location>
        <begin position="9"/>
        <end position="19"/>
    </location>
</feature>
<feature type="transmembrane region" description="Helical" evidence="7">
    <location>
        <begin position="150"/>
        <end position="174"/>
    </location>
</feature>
<dbReference type="SUPFAM" id="SSF52172">
    <property type="entry name" value="CheY-like"/>
    <property type="match status" value="1"/>
</dbReference>
<dbReference type="RefSeq" id="WP_221030121.1">
    <property type="nucleotide sequence ID" value="NZ_CP139781.1"/>
</dbReference>
<dbReference type="CDD" id="cd00082">
    <property type="entry name" value="HisKA"/>
    <property type="match status" value="1"/>
</dbReference>
<evidence type="ECO:0000256" key="2">
    <source>
        <dbReference type="ARBA" id="ARBA00012438"/>
    </source>
</evidence>
<evidence type="ECO:0000313" key="11">
    <source>
        <dbReference type="Proteomes" id="UP000738431"/>
    </source>
</evidence>
<dbReference type="InterPro" id="IPR001610">
    <property type="entry name" value="PAC"/>
</dbReference>
<dbReference type="PRINTS" id="PR00344">
    <property type="entry name" value="BCTRLSENSOR"/>
</dbReference>
<dbReference type="InterPro" id="IPR013655">
    <property type="entry name" value="PAS_fold_3"/>
</dbReference>
<dbReference type="Pfam" id="PF02518">
    <property type="entry name" value="HATPase_c"/>
    <property type="match status" value="1"/>
</dbReference>
<feature type="domain" description="Response regulatory" evidence="9">
    <location>
        <begin position="740"/>
        <end position="860"/>
    </location>
</feature>
<feature type="transmembrane region" description="Helical" evidence="7">
    <location>
        <begin position="89"/>
        <end position="106"/>
    </location>
</feature>
<evidence type="ECO:0000259" key="8">
    <source>
        <dbReference type="PROSITE" id="PS50109"/>
    </source>
</evidence>
<keyword evidence="10" id="KW-0067">ATP-binding</keyword>
<evidence type="ECO:0000256" key="6">
    <source>
        <dbReference type="SAM" id="MobiDB-lite"/>
    </source>
</evidence>
<dbReference type="InterPro" id="IPR035965">
    <property type="entry name" value="PAS-like_dom_sf"/>
</dbReference>
<dbReference type="Gene3D" id="3.30.450.20">
    <property type="entry name" value="PAS domain"/>
    <property type="match status" value="1"/>
</dbReference>
<feature type="domain" description="Histidine kinase" evidence="8">
    <location>
        <begin position="489"/>
        <end position="717"/>
    </location>
</feature>
<sequence length="869" mass="94984">MPGAVFAEPTSQTTTQSPARNGLPPPNWRNVAVGVGLHLLLFAGVIASAFIAMRLISLPPTNVTVVWLPAGIAVVALRGRIGLGGVPTLFLAHWAVIALANNYDFLGWRPLSLIMAAANTAGPALGAWIWNRWVKQEPFEEPFDFLRFVFGVAFLPSLLTAWVIPTVIVSTGHLPGATLVDVVQRISSITFSSSLGVFLVAPIALGRWEPLPPAPLSLRWSTNLANLGLALAIAILGFHLSLVGLYLAIPYALAASVICGVRGLGLGLFVFILYGLLETSFGEGMFASPQQTPLTNLVEMAAAALCLGVPAHFAGLTLRRLRRQQNELEQIVADRTQDLRASEESYRLATDLGSVGVYRWENGTVHPAMNQELRKQLRHIVRPGRLHWPRVWRHLHPEDRPHAREILRDILRNRSDVFCVDARMRLRTGEWKWFQTRGRVLQRDARNRPVRLVGTVGDIDQERSRVLALTAARDQANARTQAKDAFLANISHEIRTPMHAMLGFTRVLEGTELSPKQAECVQAISSSGGLLLELVNDLLDLSRIEAGVIALDPQVTALEPLVRESVQLFEEAATTKQLRLRSSVDPDLPSYLELDRTRLRQVISNLVSNAVKFTVHGSVEVRVSGKPLTSGPRRAAGQSWLLRLEVLDTGIGIDPRHISRLFHPFAQADATISRRFGGTGLGLALSRRLCELMGGTITVSSLPGTGSAFSASFRATSAAAPAGSSADGSAVEQAPPRGLRILVVEDDRLNRRLAEMLLQKLGHHPHFAFNGLLALEKLEEEGFDLVLMDLKMPELDGIETTQRIRAAEKAGPPGRHVPIIALTANAGQDERKRCLDAGMDEYLTKPLDLSAFTQTLLAIRDRFGFSSQS</sequence>
<reference evidence="10 11" key="2">
    <citation type="submission" date="2023-12" db="EMBL/GenBank/DDBJ databases">
        <title>Description of an unclassified Opitutus bacterium of Verrucomicrobiota.</title>
        <authorList>
            <person name="Zhang D.-F."/>
        </authorList>
    </citation>
    <scope>NUCLEOTIDE SEQUENCE [LARGE SCALE GENOMIC DNA]</scope>
    <source>
        <strain evidence="10 11">WL0086</strain>
    </source>
</reference>
<dbReference type="InterPro" id="IPR001789">
    <property type="entry name" value="Sig_transdc_resp-reg_receiver"/>
</dbReference>
<dbReference type="Pfam" id="PF00512">
    <property type="entry name" value="HisKA"/>
    <property type="match status" value="1"/>
</dbReference>
<dbReference type="PANTHER" id="PTHR45339:SF1">
    <property type="entry name" value="HYBRID SIGNAL TRANSDUCTION HISTIDINE KINASE J"/>
    <property type="match status" value="1"/>
</dbReference>
<dbReference type="Gene3D" id="3.30.565.10">
    <property type="entry name" value="Histidine kinase-like ATPase, C-terminal domain"/>
    <property type="match status" value="1"/>
</dbReference>
<feature type="transmembrane region" description="Helical" evidence="7">
    <location>
        <begin position="31"/>
        <end position="53"/>
    </location>
</feature>
<dbReference type="InterPro" id="IPR003594">
    <property type="entry name" value="HATPase_dom"/>
</dbReference>
<evidence type="ECO:0000313" key="10">
    <source>
        <dbReference type="EMBL" id="WRQ87721.1"/>
    </source>
</evidence>
<dbReference type="SUPFAM" id="SSF55874">
    <property type="entry name" value="ATPase domain of HSP90 chaperone/DNA topoisomerase II/histidine kinase"/>
    <property type="match status" value="1"/>
</dbReference>
<keyword evidence="3 5" id="KW-0597">Phosphoprotein</keyword>
<dbReference type="InterPro" id="IPR036890">
    <property type="entry name" value="HATPase_C_sf"/>
</dbReference>
<evidence type="ECO:0000259" key="9">
    <source>
        <dbReference type="PROSITE" id="PS50110"/>
    </source>
</evidence>
<keyword evidence="10" id="KW-0547">Nucleotide-binding</keyword>
<reference evidence="10 11" key="1">
    <citation type="submission" date="2021-08" db="EMBL/GenBank/DDBJ databases">
        <authorList>
            <person name="Zhang D."/>
            <person name="Zhang A."/>
            <person name="Wang L."/>
        </authorList>
    </citation>
    <scope>NUCLEOTIDE SEQUENCE [LARGE SCALE GENOMIC DNA]</scope>
    <source>
        <strain evidence="10 11">WL0086</strain>
    </source>
</reference>
<feature type="transmembrane region" description="Helical" evidence="7">
    <location>
        <begin position="186"/>
        <end position="205"/>
    </location>
</feature>
<feature type="modified residue" description="4-aspartylphosphate" evidence="5">
    <location>
        <position position="789"/>
    </location>
</feature>
<keyword evidence="4" id="KW-0902">Two-component regulatory system</keyword>
<keyword evidence="7" id="KW-1133">Transmembrane helix</keyword>
<feature type="transmembrane region" description="Helical" evidence="7">
    <location>
        <begin position="225"/>
        <end position="247"/>
    </location>
</feature>
<dbReference type="SMART" id="SM00387">
    <property type="entry name" value="HATPase_c"/>
    <property type="match status" value="1"/>
</dbReference>
<dbReference type="GO" id="GO:0005524">
    <property type="term" value="F:ATP binding"/>
    <property type="evidence" value="ECO:0007669"/>
    <property type="project" value="UniProtKB-KW"/>
</dbReference>
<dbReference type="Gene3D" id="1.10.287.130">
    <property type="match status" value="1"/>
</dbReference>
<dbReference type="InterPro" id="IPR036097">
    <property type="entry name" value="HisK_dim/P_sf"/>
</dbReference>
<dbReference type="Gene3D" id="3.40.50.2300">
    <property type="match status" value="1"/>
</dbReference>
<dbReference type="InterPro" id="IPR000014">
    <property type="entry name" value="PAS"/>
</dbReference>
<accession>A0ABZ1C8C8</accession>
<name>A0ABZ1C8C8_9BACT</name>
<evidence type="ECO:0000256" key="7">
    <source>
        <dbReference type="SAM" id="Phobius"/>
    </source>
</evidence>
<feature type="region of interest" description="Disordered" evidence="6">
    <location>
        <begin position="1"/>
        <end position="23"/>
    </location>
</feature>
<feature type="transmembrane region" description="Helical" evidence="7">
    <location>
        <begin position="113"/>
        <end position="130"/>
    </location>
</feature>
<protein>
    <recommendedName>
        <fullName evidence="2">histidine kinase</fullName>
        <ecNumber evidence="2">2.7.13.3</ecNumber>
    </recommendedName>
</protein>
<dbReference type="SUPFAM" id="SSF47384">
    <property type="entry name" value="Homodimeric domain of signal transducing histidine kinase"/>
    <property type="match status" value="1"/>
</dbReference>
<gene>
    <name evidence="10" type="ORF">K1X11_023160</name>
</gene>
<evidence type="ECO:0000256" key="4">
    <source>
        <dbReference type="ARBA" id="ARBA00023012"/>
    </source>
</evidence>
<dbReference type="InterPro" id="IPR005467">
    <property type="entry name" value="His_kinase_dom"/>
</dbReference>
<evidence type="ECO:0000256" key="1">
    <source>
        <dbReference type="ARBA" id="ARBA00000085"/>
    </source>
</evidence>
<feature type="transmembrane region" description="Helical" evidence="7">
    <location>
        <begin position="254"/>
        <end position="277"/>
    </location>
</feature>
<dbReference type="CDD" id="cd00130">
    <property type="entry name" value="PAS"/>
    <property type="match status" value="1"/>
</dbReference>
<dbReference type="InterPro" id="IPR004358">
    <property type="entry name" value="Sig_transdc_His_kin-like_C"/>
</dbReference>
<dbReference type="SMART" id="SM00448">
    <property type="entry name" value="REC"/>
    <property type="match status" value="1"/>
</dbReference>
<dbReference type="PROSITE" id="PS50110">
    <property type="entry name" value="RESPONSE_REGULATORY"/>
    <property type="match status" value="1"/>
</dbReference>
<dbReference type="InterPro" id="IPR011006">
    <property type="entry name" value="CheY-like_superfamily"/>
</dbReference>
<comment type="catalytic activity">
    <reaction evidence="1">
        <text>ATP + protein L-histidine = ADP + protein N-phospho-L-histidine.</text>
        <dbReference type="EC" id="2.7.13.3"/>
    </reaction>
</comment>
<dbReference type="PANTHER" id="PTHR45339">
    <property type="entry name" value="HYBRID SIGNAL TRANSDUCTION HISTIDINE KINASE J"/>
    <property type="match status" value="1"/>
</dbReference>
<dbReference type="Proteomes" id="UP000738431">
    <property type="component" value="Chromosome"/>
</dbReference>
<evidence type="ECO:0000256" key="5">
    <source>
        <dbReference type="PROSITE-ProRule" id="PRU00169"/>
    </source>
</evidence>
<feature type="transmembrane region" description="Helical" evidence="7">
    <location>
        <begin position="65"/>
        <end position="83"/>
    </location>
</feature>
<dbReference type="PROSITE" id="PS50109">
    <property type="entry name" value="HIS_KIN"/>
    <property type="match status" value="1"/>
</dbReference>
<dbReference type="InterPro" id="IPR003661">
    <property type="entry name" value="HisK_dim/P_dom"/>
</dbReference>
<dbReference type="Pfam" id="PF00072">
    <property type="entry name" value="Response_reg"/>
    <property type="match status" value="1"/>
</dbReference>
<dbReference type="SMART" id="SM00388">
    <property type="entry name" value="HisKA"/>
    <property type="match status" value="1"/>
</dbReference>
<keyword evidence="7" id="KW-0812">Transmembrane</keyword>
<dbReference type="CDD" id="cd17546">
    <property type="entry name" value="REC_hyHK_CKI1_RcsC-like"/>
    <property type="match status" value="1"/>
</dbReference>
<keyword evidence="11" id="KW-1185">Reference proteome</keyword>
<keyword evidence="7" id="KW-0472">Membrane</keyword>
<dbReference type="EMBL" id="CP139781">
    <property type="protein sequence ID" value="WRQ87721.1"/>
    <property type="molecule type" value="Genomic_DNA"/>
</dbReference>
<dbReference type="EC" id="2.7.13.3" evidence="2"/>